<dbReference type="SUPFAM" id="SSF52096">
    <property type="entry name" value="ClpP/crotonase"/>
    <property type="match status" value="1"/>
</dbReference>
<dbReference type="InterPro" id="IPR005151">
    <property type="entry name" value="Tail-specific_protease"/>
</dbReference>
<dbReference type="InterPro" id="IPR020992">
    <property type="entry name" value="Tail_Prtase_C"/>
</dbReference>
<dbReference type="EMBL" id="CP149822">
    <property type="protein sequence ID" value="WZN43142.1"/>
    <property type="molecule type" value="Genomic_DNA"/>
</dbReference>
<evidence type="ECO:0000259" key="6">
    <source>
        <dbReference type="PROSITE" id="PS50106"/>
    </source>
</evidence>
<keyword evidence="8" id="KW-1185">Reference proteome</keyword>
<evidence type="ECO:0000313" key="7">
    <source>
        <dbReference type="EMBL" id="WZN43142.1"/>
    </source>
</evidence>
<proteinExistence type="inferred from homology"/>
<evidence type="ECO:0000313" key="8">
    <source>
        <dbReference type="Proteomes" id="UP001485459"/>
    </source>
</evidence>
<dbReference type="InterPro" id="IPR036034">
    <property type="entry name" value="PDZ_sf"/>
</dbReference>
<dbReference type="InterPro" id="IPR004447">
    <property type="entry name" value="Peptidase_S41A"/>
</dbReference>
<evidence type="ECO:0000256" key="3">
    <source>
        <dbReference type="ARBA" id="ARBA00022801"/>
    </source>
</evidence>
<organism evidence="7 8">
    <name type="scientific">Chitinophaga pollutisoli</name>
    <dbReference type="NCBI Taxonomy" id="3133966"/>
    <lineage>
        <taxon>Bacteria</taxon>
        <taxon>Pseudomonadati</taxon>
        <taxon>Bacteroidota</taxon>
        <taxon>Chitinophagia</taxon>
        <taxon>Chitinophagales</taxon>
        <taxon>Chitinophagaceae</taxon>
        <taxon>Chitinophaga</taxon>
    </lineage>
</organism>
<evidence type="ECO:0000256" key="1">
    <source>
        <dbReference type="ARBA" id="ARBA00009179"/>
    </source>
</evidence>
<dbReference type="Gene3D" id="3.90.226.10">
    <property type="entry name" value="2-enoyl-CoA Hydratase, Chain A, domain 1"/>
    <property type="match status" value="1"/>
</dbReference>
<sequence length="701" mass="78147">MTAYALVATVAATAQSPEDPKAVPAYRKAAMHSMLDRIQKKHYNPKSINDSFSVAVFDRFLHTLDPNGYIFLEADVKLLEKYRLQVDDQLNASDPTFFEAAYEIYRRRTAEAGADYRQLMAGPFRFDKKEKVKHIRKNDPFPASAKDRKELWRKLLKYYVIRNYMDLAVAADSNAVSKPIDPAILAKAETKVKKYYDDFFTQAARQKSGEEKFENFLNVVAMEFDAHTMYTGPKDRTFTEMLNKRFFGLGIELENRDGEYYVKRLMQGGTAYSSGLVKENDRIVAIADAKGELLNISGMSNTEVVGMIRGEKGTSVKMQVQQAGEQARTVVVKRDEVIDTENKAKSAVIDKNGKRYGYIRFTDFYMDAAGDKNKGVAGDVGRELARLKDEEVEGLIVDLRSNGGGSLDEVVRMCNFFLPKGAISYLRGKETLNQYASNAETPFYNGPLTVLVDESSASASEIFAAAIQDYGRGLIVGTKTTFGKGTAQQNLNIGKMGDASKGIKSERYGSLRVTMEKFYRANGTSTQMKGVSADVVFQSRMSLQSIMETDYPNILPCDTINLPPLQRVAPAAAYTAVIEKANARIAANPVFSGVEAATRTMKASLEQPAALDLEGFRKHYRQWYGGVRQIQALRKLPEGKRLEVALTTDRNINPALRNDADRIRINKHWIESIAADVYVAETISILEDMLANPMKGAAAKQ</sequence>
<keyword evidence="3 5" id="KW-0378">Hydrolase</keyword>
<dbReference type="SUPFAM" id="SSF50156">
    <property type="entry name" value="PDZ domain-like"/>
    <property type="match status" value="1"/>
</dbReference>
<evidence type="ECO:0000256" key="5">
    <source>
        <dbReference type="RuleBase" id="RU004404"/>
    </source>
</evidence>
<evidence type="ECO:0000256" key="4">
    <source>
        <dbReference type="ARBA" id="ARBA00022825"/>
    </source>
</evidence>
<dbReference type="Gene3D" id="2.30.42.10">
    <property type="match status" value="1"/>
</dbReference>
<dbReference type="InterPro" id="IPR040573">
    <property type="entry name" value="TSP_N"/>
</dbReference>
<dbReference type="Pfam" id="PF03572">
    <property type="entry name" value="Peptidase_S41"/>
    <property type="match status" value="1"/>
</dbReference>
<keyword evidence="4 5" id="KW-0720">Serine protease</keyword>
<dbReference type="PROSITE" id="PS50106">
    <property type="entry name" value="PDZ"/>
    <property type="match status" value="1"/>
</dbReference>
<dbReference type="Pfam" id="PF17804">
    <property type="entry name" value="TSP_NTD"/>
    <property type="match status" value="1"/>
</dbReference>
<keyword evidence="2 5" id="KW-0645">Protease</keyword>
<comment type="similarity">
    <text evidence="1 5">Belongs to the peptidase S41A family.</text>
</comment>
<dbReference type="Proteomes" id="UP001485459">
    <property type="component" value="Chromosome"/>
</dbReference>
<dbReference type="Pfam" id="PF00595">
    <property type="entry name" value="PDZ"/>
    <property type="match status" value="1"/>
</dbReference>
<dbReference type="EC" id="3.4.21.102" evidence="7"/>
<evidence type="ECO:0000256" key="2">
    <source>
        <dbReference type="ARBA" id="ARBA00022670"/>
    </source>
</evidence>
<dbReference type="RefSeq" id="WP_341837961.1">
    <property type="nucleotide sequence ID" value="NZ_CP149822.1"/>
</dbReference>
<reference evidence="8" key="1">
    <citation type="submission" date="2024-03" db="EMBL/GenBank/DDBJ databases">
        <title>Chitinophaga horti sp. nov., isolated from garden soil.</title>
        <authorList>
            <person name="Lee D.S."/>
            <person name="Han D.M."/>
            <person name="Baek J.H."/>
            <person name="Choi D.G."/>
            <person name="Jeon J.H."/>
            <person name="Jeon C.O."/>
        </authorList>
    </citation>
    <scope>NUCLEOTIDE SEQUENCE [LARGE SCALE GENOMIC DNA]</scope>
    <source>
        <strain evidence="8">GPA1</strain>
    </source>
</reference>
<name>A0ABZ2YU75_9BACT</name>
<dbReference type="NCBIfam" id="TIGR00225">
    <property type="entry name" value="prc"/>
    <property type="match status" value="1"/>
</dbReference>
<dbReference type="Pfam" id="PF11818">
    <property type="entry name" value="DUF3340"/>
    <property type="match status" value="1"/>
</dbReference>
<dbReference type="CDD" id="cd07560">
    <property type="entry name" value="Peptidase_S41_CPP"/>
    <property type="match status" value="1"/>
</dbReference>
<dbReference type="PANTHER" id="PTHR32060">
    <property type="entry name" value="TAIL-SPECIFIC PROTEASE"/>
    <property type="match status" value="1"/>
</dbReference>
<accession>A0ABZ2YU75</accession>
<protein>
    <submittedName>
        <fullName evidence="7">Carboxy terminal-processing peptidase</fullName>
        <ecNumber evidence="7">3.4.21.102</ecNumber>
    </submittedName>
</protein>
<gene>
    <name evidence="7" type="ORF">WJU16_08860</name>
</gene>
<dbReference type="InterPro" id="IPR001478">
    <property type="entry name" value="PDZ"/>
</dbReference>
<dbReference type="SMART" id="SM00228">
    <property type="entry name" value="PDZ"/>
    <property type="match status" value="1"/>
</dbReference>
<feature type="domain" description="PDZ" evidence="6">
    <location>
        <begin position="249"/>
        <end position="309"/>
    </location>
</feature>
<dbReference type="PANTHER" id="PTHR32060:SF22">
    <property type="entry name" value="CARBOXYL-TERMINAL-PROCESSING PEPTIDASE 3, CHLOROPLASTIC"/>
    <property type="match status" value="1"/>
</dbReference>
<dbReference type="InterPro" id="IPR029045">
    <property type="entry name" value="ClpP/crotonase-like_dom_sf"/>
</dbReference>
<dbReference type="GO" id="GO:0004252">
    <property type="term" value="F:serine-type endopeptidase activity"/>
    <property type="evidence" value="ECO:0007669"/>
    <property type="project" value="UniProtKB-EC"/>
</dbReference>
<dbReference type="SMART" id="SM00245">
    <property type="entry name" value="TSPc"/>
    <property type="match status" value="1"/>
</dbReference>